<feature type="domain" description="PCI" evidence="9">
    <location>
        <begin position="319"/>
        <end position="394"/>
    </location>
</feature>
<evidence type="ECO:0000256" key="7">
    <source>
        <dbReference type="ARBA" id="ARBA00023242"/>
    </source>
</evidence>
<proteinExistence type="inferred from homology"/>
<dbReference type="EMBL" id="JAODAN010000012">
    <property type="protein sequence ID" value="KAK1920931.1"/>
    <property type="molecule type" value="Genomic_DNA"/>
</dbReference>
<feature type="domain" description="COP9 signalosome complex subunit 3 N-terminal helical repeats" evidence="10">
    <location>
        <begin position="86"/>
        <end position="284"/>
    </location>
</feature>
<dbReference type="GO" id="GO:0008180">
    <property type="term" value="C:COP9 signalosome"/>
    <property type="evidence" value="ECO:0007669"/>
    <property type="project" value="UniProtKB-KW"/>
</dbReference>
<dbReference type="InterPro" id="IPR055089">
    <property type="entry name" value="COP9_N"/>
</dbReference>
<keyword evidence="6" id="KW-0736">Signalosome</keyword>
<feature type="region of interest" description="Disordered" evidence="8">
    <location>
        <begin position="481"/>
        <end position="500"/>
    </location>
</feature>
<evidence type="ECO:0000256" key="2">
    <source>
        <dbReference type="ARBA" id="ARBA00004496"/>
    </source>
</evidence>
<feature type="region of interest" description="Disordered" evidence="8">
    <location>
        <begin position="453"/>
        <end position="473"/>
    </location>
</feature>
<dbReference type="Pfam" id="PF01399">
    <property type="entry name" value="PCI"/>
    <property type="match status" value="1"/>
</dbReference>
<dbReference type="Pfam" id="PF22788">
    <property type="entry name" value="COP9_hel_rpt"/>
    <property type="match status" value="1"/>
</dbReference>
<sequence length="500" mass="54306">MTSAEPHPAFPAAAPSEPLPIVPKSSEGLWLAITSIADPNDIVTILSQIAAGVNQTGQNENAKLRRGEDVLSMPEWNLEDLGDENLHNMTAVLVFVLSARSKNESFKTKAASLSIFDLAVRLCNVGQPFQFSACLNRVAILAHEMVSIARYLHKDEEVIAPLYTLLQRAVGPGVFSGAHTAFLEAVLIARKSFRLARPVADSIFVDFHTASPSYVDILSFYLHGGTIAAAQGDYEHARNLFTIAVVAPSHGVSAIQQQCAKRAILCEMIVSGKLLKFPRYTSQSVGRLIDKDKSIETYVKYAKLYEQRDWERVESMRSNRLFKDDQNLGLVTRVVASIPKKRIANLKDVYTKMTVRDVAHALGMQQDDACVRTEAILQDMIASGNISASIIKGADAVSSVVVFHDADDPAISARALAEIQQINALSEFLERQLSSAYREIGASAAYLKKQSETQKMRGAGGGNGGGGGRLDDFESMVMNEEPTRGLSGGKVGADMSDIGY</sequence>
<organism evidence="11 12">
    <name type="scientific">Papiliotrema laurentii</name>
    <name type="common">Cryptococcus laurentii</name>
    <dbReference type="NCBI Taxonomy" id="5418"/>
    <lineage>
        <taxon>Eukaryota</taxon>
        <taxon>Fungi</taxon>
        <taxon>Dikarya</taxon>
        <taxon>Basidiomycota</taxon>
        <taxon>Agaricomycotina</taxon>
        <taxon>Tremellomycetes</taxon>
        <taxon>Tremellales</taxon>
        <taxon>Rhynchogastremaceae</taxon>
        <taxon>Papiliotrema</taxon>
    </lineage>
</organism>
<gene>
    <name evidence="11" type="ORF">DB88DRAFT_501547</name>
</gene>
<evidence type="ECO:0000313" key="11">
    <source>
        <dbReference type="EMBL" id="KAK1920931.1"/>
    </source>
</evidence>
<comment type="similarity">
    <text evidence="3">Belongs to the CSN3 family.</text>
</comment>
<name>A0AAD9CXJ0_PAPLA</name>
<evidence type="ECO:0000256" key="5">
    <source>
        <dbReference type="ARBA" id="ARBA00022490"/>
    </source>
</evidence>
<keyword evidence="12" id="KW-1185">Reference proteome</keyword>
<dbReference type="PANTHER" id="PTHR10758">
    <property type="entry name" value="26S PROTEASOME NON-ATPASE REGULATORY SUBUNIT 3/COP9 SIGNALOSOME COMPLEX SUBUNIT 3"/>
    <property type="match status" value="1"/>
</dbReference>
<dbReference type="GO" id="GO:0005737">
    <property type="term" value="C:cytoplasm"/>
    <property type="evidence" value="ECO:0007669"/>
    <property type="project" value="UniProtKB-SubCell"/>
</dbReference>
<protein>
    <recommendedName>
        <fullName evidence="4">COP9 signalosome complex subunit 3</fullName>
    </recommendedName>
</protein>
<keyword evidence="7" id="KW-0539">Nucleus</keyword>
<evidence type="ECO:0000256" key="3">
    <source>
        <dbReference type="ARBA" id="ARBA00007084"/>
    </source>
</evidence>
<reference evidence="11" key="1">
    <citation type="submission" date="2023-02" db="EMBL/GenBank/DDBJ databases">
        <title>Identification and recombinant expression of a fungal hydrolase from Papiliotrema laurentii that hydrolyzes apple cutin and clears colloidal polyester polyurethane.</title>
        <authorList>
            <consortium name="DOE Joint Genome Institute"/>
            <person name="Roman V.A."/>
            <person name="Bojanowski C."/>
            <person name="Crable B.R."/>
            <person name="Wagner D.N."/>
            <person name="Hung C.S."/>
            <person name="Nadeau L.J."/>
            <person name="Schratz L."/>
            <person name="Haridas S."/>
            <person name="Pangilinan J."/>
            <person name="Lipzen A."/>
            <person name="Na H."/>
            <person name="Yan M."/>
            <person name="Ng V."/>
            <person name="Grigoriev I.V."/>
            <person name="Spatafora J.W."/>
            <person name="Barlow D."/>
            <person name="Biffinger J."/>
            <person name="Kelley-Loughnane N."/>
            <person name="Varaljay V.A."/>
            <person name="Crookes-Goodson W.J."/>
        </authorList>
    </citation>
    <scope>NUCLEOTIDE SEQUENCE</scope>
    <source>
        <strain evidence="11">5307AH</strain>
    </source>
</reference>
<dbReference type="Proteomes" id="UP001182556">
    <property type="component" value="Unassembled WGS sequence"/>
</dbReference>
<dbReference type="AlphaFoldDB" id="A0AAD9CXJ0"/>
<dbReference type="InterPro" id="IPR000717">
    <property type="entry name" value="PCI_dom"/>
</dbReference>
<dbReference type="PANTHER" id="PTHR10758:SF1">
    <property type="entry name" value="COP9 SIGNALOSOME COMPLEX SUBUNIT 3"/>
    <property type="match status" value="1"/>
</dbReference>
<keyword evidence="5" id="KW-0963">Cytoplasm</keyword>
<evidence type="ECO:0000256" key="8">
    <source>
        <dbReference type="SAM" id="MobiDB-lite"/>
    </source>
</evidence>
<feature type="compositionally biased region" description="Gly residues" evidence="8">
    <location>
        <begin position="458"/>
        <end position="468"/>
    </location>
</feature>
<evidence type="ECO:0000256" key="4">
    <source>
        <dbReference type="ARBA" id="ARBA00014878"/>
    </source>
</evidence>
<accession>A0AAD9CXJ0</accession>
<evidence type="ECO:0000313" key="12">
    <source>
        <dbReference type="Proteomes" id="UP001182556"/>
    </source>
</evidence>
<comment type="caution">
    <text evidence="11">The sequence shown here is derived from an EMBL/GenBank/DDBJ whole genome shotgun (WGS) entry which is preliminary data.</text>
</comment>
<evidence type="ECO:0000259" key="9">
    <source>
        <dbReference type="Pfam" id="PF01399"/>
    </source>
</evidence>
<evidence type="ECO:0000256" key="6">
    <source>
        <dbReference type="ARBA" id="ARBA00022790"/>
    </source>
</evidence>
<evidence type="ECO:0000256" key="1">
    <source>
        <dbReference type="ARBA" id="ARBA00004123"/>
    </source>
</evidence>
<dbReference type="InterPro" id="IPR050756">
    <property type="entry name" value="CSN3"/>
</dbReference>
<comment type="subcellular location">
    <subcellularLocation>
        <location evidence="2">Cytoplasm</location>
    </subcellularLocation>
    <subcellularLocation>
        <location evidence="1">Nucleus</location>
    </subcellularLocation>
</comment>
<dbReference type="GO" id="GO:0006511">
    <property type="term" value="P:ubiquitin-dependent protein catabolic process"/>
    <property type="evidence" value="ECO:0007669"/>
    <property type="project" value="TreeGrafter"/>
</dbReference>
<evidence type="ECO:0000259" key="10">
    <source>
        <dbReference type="Pfam" id="PF22788"/>
    </source>
</evidence>